<dbReference type="KEGG" id="aal:EP13_07350"/>
<evidence type="ECO:0000256" key="8">
    <source>
        <dbReference type="ARBA" id="ARBA00033408"/>
    </source>
</evidence>
<dbReference type="NCBIfam" id="NF008121">
    <property type="entry name" value="PRK10869.1"/>
    <property type="match status" value="1"/>
</dbReference>
<dbReference type="PANTHER" id="PTHR11059:SF0">
    <property type="entry name" value="DNA REPAIR PROTEIN RECN"/>
    <property type="match status" value="1"/>
</dbReference>
<proteinExistence type="inferred from homology"/>
<evidence type="ECO:0000256" key="1">
    <source>
        <dbReference type="ARBA" id="ARBA00003618"/>
    </source>
</evidence>
<evidence type="ECO:0000313" key="11">
    <source>
        <dbReference type="EMBL" id="AIF98519.1"/>
    </source>
</evidence>
<dbReference type="PANTHER" id="PTHR11059">
    <property type="entry name" value="DNA REPAIR PROTEIN RECN"/>
    <property type="match status" value="1"/>
</dbReference>
<feature type="domain" description="RecF/RecN/SMC N-terminal" evidence="10">
    <location>
        <begin position="2"/>
        <end position="517"/>
    </location>
</feature>
<dbReference type="InterPro" id="IPR027417">
    <property type="entry name" value="P-loop_NTPase"/>
</dbReference>
<dbReference type="GO" id="GO:0043590">
    <property type="term" value="C:bacterial nucleoid"/>
    <property type="evidence" value="ECO:0007669"/>
    <property type="project" value="TreeGrafter"/>
</dbReference>
<evidence type="ECO:0000313" key="12">
    <source>
        <dbReference type="Proteomes" id="UP000056090"/>
    </source>
</evidence>
<dbReference type="InterPro" id="IPR004604">
    <property type="entry name" value="DNA_recomb/repair_RecN"/>
</dbReference>
<accession>A0A075NV44</accession>
<comment type="function">
    <text evidence="1 9">May be involved in recombinational repair of damaged DNA.</text>
</comment>
<dbReference type="InterPro" id="IPR003395">
    <property type="entry name" value="RecF/RecN/SMC_N"/>
</dbReference>
<dbReference type="GO" id="GO:0006281">
    <property type="term" value="P:DNA repair"/>
    <property type="evidence" value="ECO:0007669"/>
    <property type="project" value="UniProtKB-KW"/>
</dbReference>
<dbReference type="Pfam" id="PF02463">
    <property type="entry name" value="SMC_N"/>
    <property type="match status" value="1"/>
</dbReference>
<dbReference type="GO" id="GO:0009432">
    <property type="term" value="P:SOS response"/>
    <property type="evidence" value="ECO:0007669"/>
    <property type="project" value="UniProtKB-ARBA"/>
</dbReference>
<evidence type="ECO:0000256" key="5">
    <source>
        <dbReference type="ARBA" id="ARBA00022763"/>
    </source>
</evidence>
<evidence type="ECO:0000259" key="10">
    <source>
        <dbReference type="Pfam" id="PF02463"/>
    </source>
</evidence>
<keyword evidence="4" id="KW-0547">Nucleotide-binding</keyword>
<dbReference type="RefSeq" id="WP_044056702.1">
    <property type="nucleotide sequence ID" value="NZ_CBCSKJ010000001.1"/>
</dbReference>
<dbReference type="EMBL" id="CP008849">
    <property type="protein sequence ID" value="AIF98519.1"/>
    <property type="molecule type" value="Genomic_DNA"/>
</dbReference>
<sequence length="561" mass="61521">MLAHLSISNFAVVKQLSVQLENGLTAITGETGAGKSIAIDALSLCLGERADANAVRKGAAKAEIIAHFSLTDNHKAKHFLNEHELTSDEDENSCFIRRIISKEGRSKAFINGVPASLQQLKGLGQSLLAIHGQNTHLQLLKEDYQRQLVDSFASHSSLLSEVKSTFSQWKQKQNTLTTLKAQAQQREDRLQLLTYQVKELDEFALEQGEFEELEIEHKRLSNGQSLLEQAQTSVYNLYESDEGNALSVIQNSIERLGELEAHDATLTPIISMLNDASIQIEEAASELRSYCDQLEIDPLRLQQVEARYAKAMELARKHAVMPEALFSHHQSLVSEFTALGEQETLLGTLELEVEQSHSAYLLATKKLSESRSIAASKLASAIEAQIQQMNMPHAKVNIGVEYDELKKPVSYGLDTVQFNVSTNPGQETDKLEKVVSGGELSRIGLAIQVIASDNHATPTMIFDEVDTGISGPTASIVGGLLRRLGKAHQVMCVTHLPQVAAQAHNQLFVTKLTDGESTETQMLALTKQDRIDELARLLAGDKVTKSALANAKELLKSASSN</sequence>
<dbReference type="AlphaFoldDB" id="A0A075NV44"/>
<evidence type="ECO:0000256" key="9">
    <source>
        <dbReference type="PIRNR" id="PIRNR003128"/>
    </source>
</evidence>
<organism evidence="11 12">
    <name type="scientific">Alteromonas australica</name>
    <dbReference type="NCBI Taxonomy" id="589873"/>
    <lineage>
        <taxon>Bacteria</taxon>
        <taxon>Pseudomonadati</taxon>
        <taxon>Pseudomonadota</taxon>
        <taxon>Gammaproteobacteria</taxon>
        <taxon>Alteromonadales</taxon>
        <taxon>Alteromonadaceae</taxon>
        <taxon>Alteromonas/Salinimonas group</taxon>
        <taxon>Alteromonas</taxon>
    </lineage>
</organism>
<dbReference type="FunFam" id="3.40.50.300:FF:000319">
    <property type="entry name" value="DNA repair protein RecN"/>
    <property type="match status" value="1"/>
</dbReference>
<evidence type="ECO:0000256" key="7">
    <source>
        <dbReference type="ARBA" id="ARBA00023204"/>
    </source>
</evidence>
<protein>
    <recommendedName>
        <fullName evidence="3 9">DNA repair protein RecN</fullName>
    </recommendedName>
    <alternativeName>
        <fullName evidence="8 9">Recombination protein N</fullName>
    </alternativeName>
</protein>
<keyword evidence="12" id="KW-1185">Reference proteome</keyword>
<dbReference type="GO" id="GO:0005524">
    <property type="term" value="F:ATP binding"/>
    <property type="evidence" value="ECO:0007669"/>
    <property type="project" value="UniProtKB-KW"/>
</dbReference>
<reference evidence="11 12" key="1">
    <citation type="submission" date="2014-06" db="EMBL/GenBank/DDBJ databases">
        <title>Genomes of Alteromonas australica, a world apart.</title>
        <authorList>
            <person name="Gonzaga A."/>
            <person name="Lopez-Perez M."/>
            <person name="Rodriguez-Valera F."/>
        </authorList>
    </citation>
    <scope>NUCLEOTIDE SEQUENCE [LARGE SCALE GENOMIC DNA]</scope>
    <source>
        <strain evidence="11 12">H 17</strain>
    </source>
</reference>
<keyword evidence="7 9" id="KW-0234">DNA repair</keyword>
<dbReference type="CDD" id="cd03241">
    <property type="entry name" value="ABC_RecN"/>
    <property type="match status" value="2"/>
</dbReference>
<comment type="similarity">
    <text evidence="2 9">Belongs to the RecN family.</text>
</comment>
<dbReference type="SUPFAM" id="SSF52540">
    <property type="entry name" value="P-loop containing nucleoside triphosphate hydrolases"/>
    <property type="match status" value="2"/>
</dbReference>
<keyword evidence="5 9" id="KW-0227">DNA damage</keyword>
<dbReference type="Gene3D" id="3.40.50.300">
    <property type="entry name" value="P-loop containing nucleotide triphosphate hydrolases"/>
    <property type="match status" value="2"/>
</dbReference>
<evidence type="ECO:0000256" key="3">
    <source>
        <dbReference type="ARBA" id="ARBA00021315"/>
    </source>
</evidence>
<name>A0A075NV44_9ALTE</name>
<evidence type="ECO:0000256" key="2">
    <source>
        <dbReference type="ARBA" id="ARBA00009441"/>
    </source>
</evidence>
<gene>
    <name evidence="11" type="ORF">EP13_07350</name>
</gene>
<dbReference type="Proteomes" id="UP000056090">
    <property type="component" value="Chromosome"/>
</dbReference>
<evidence type="ECO:0000256" key="6">
    <source>
        <dbReference type="ARBA" id="ARBA00022840"/>
    </source>
</evidence>
<dbReference type="FunFam" id="3.40.50.300:FF:000356">
    <property type="entry name" value="DNA repair protein RecN"/>
    <property type="match status" value="1"/>
</dbReference>
<keyword evidence="6" id="KW-0067">ATP-binding</keyword>
<dbReference type="GeneID" id="78254729"/>
<dbReference type="GO" id="GO:0006310">
    <property type="term" value="P:DNA recombination"/>
    <property type="evidence" value="ECO:0007669"/>
    <property type="project" value="InterPro"/>
</dbReference>
<dbReference type="NCBIfam" id="TIGR00634">
    <property type="entry name" value="recN"/>
    <property type="match status" value="1"/>
</dbReference>
<evidence type="ECO:0000256" key="4">
    <source>
        <dbReference type="ARBA" id="ARBA00022741"/>
    </source>
</evidence>
<dbReference type="eggNOG" id="COG0497">
    <property type="taxonomic scope" value="Bacteria"/>
</dbReference>
<dbReference type="PIRSF" id="PIRSF003128">
    <property type="entry name" value="RecN"/>
    <property type="match status" value="1"/>
</dbReference>